<evidence type="ECO:0000256" key="14">
    <source>
        <dbReference type="ARBA" id="ARBA00022833"/>
    </source>
</evidence>
<dbReference type="eggNOG" id="COG0337">
    <property type="taxonomic scope" value="Bacteria"/>
</dbReference>
<evidence type="ECO:0000256" key="12">
    <source>
        <dbReference type="ARBA" id="ARBA00022723"/>
    </source>
</evidence>
<accession>I6YVU4</accession>
<feature type="binding site" evidence="19">
    <location>
        <position position="152"/>
    </location>
    <ligand>
        <name>NAD(+)</name>
        <dbReference type="ChEBI" id="CHEBI:57540"/>
    </ligand>
</feature>
<feature type="binding site" evidence="19">
    <location>
        <begin position="170"/>
        <end position="173"/>
    </location>
    <ligand>
        <name>NAD(+)</name>
        <dbReference type="ChEBI" id="CHEBI:57540"/>
    </ligand>
</feature>
<evidence type="ECO:0000256" key="3">
    <source>
        <dbReference type="ARBA" id="ARBA00001947"/>
    </source>
</evidence>
<keyword evidence="12 19" id="KW-0479">Metal-binding</keyword>
<dbReference type="HAMAP" id="MF_00110">
    <property type="entry name" value="DHQ_synthase"/>
    <property type="match status" value="1"/>
</dbReference>
<reference evidence="22 23" key="1">
    <citation type="journal article" date="2013" name="PLoS ONE">
        <title>Genomic analysis of Melioribacter roseus, facultatively anaerobic organotrophic bacterium representing a novel deep lineage within Bacteriodetes/Chlorobi group.</title>
        <authorList>
            <person name="Kadnikov V.V."/>
            <person name="Mardanov A.V."/>
            <person name="Podosokorskaya O.A."/>
            <person name="Gavrilov S.N."/>
            <person name="Kublanov I.V."/>
            <person name="Beletsky A.V."/>
            <person name="Bonch-Osmolovskaya E.A."/>
            <person name="Ravin N.V."/>
        </authorList>
    </citation>
    <scope>NUCLEOTIDE SEQUENCE [LARGE SCALE GENOMIC DNA]</scope>
    <source>
        <strain evidence="23">JCM 17771 / P3M-2</strain>
    </source>
</reference>
<dbReference type="HOGENOM" id="CLU_001201_0_1_10"/>
<keyword evidence="18 19" id="KW-0170">Cobalt</keyword>
<dbReference type="KEGG" id="mro:MROS_1470"/>
<feature type="binding site" evidence="19">
    <location>
        <begin position="130"/>
        <end position="131"/>
    </location>
    <ligand>
        <name>NAD(+)</name>
        <dbReference type="ChEBI" id="CHEBI:57540"/>
    </ligand>
</feature>
<evidence type="ECO:0000256" key="16">
    <source>
        <dbReference type="ARBA" id="ARBA00023141"/>
    </source>
</evidence>
<evidence type="ECO:0000313" key="23">
    <source>
        <dbReference type="Proteomes" id="UP000009011"/>
    </source>
</evidence>
<evidence type="ECO:0000256" key="11">
    <source>
        <dbReference type="ARBA" id="ARBA00022605"/>
    </source>
</evidence>
<keyword evidence="10 19" id="KW-0963">Cytoplasm</keyword>
<dbReference type="GO" id="GO:0046872">
    <property type="term" value="F:metal ion binding"/>
    <property type="evidence" value="ECO:0007669"/>
    <property type="project" value="UniProtKB-KW"/>
</dbReference>
<dbReference type="SUPFAM" id="SSF56796">
    <property type="entry name" value="Dehydroquinate synthase-like"/>
    <property type="match status" value="1"/>
</dbReference>
<comment type="pathway">
    <text evidence="6 19">Metabolic intermediate biosynthesis; chorismate biosynthesis; chorismate from D-erythrose 4-phosphate and phosphoenolpyruvate: step 2/7.</text>
</comment>
<feature type="binding site" evidence="19">
    <location>
        <position position="185"/>
    </location>
    <ligand>
        <name>Zn(2+)</name>
        <dbReference type="ChEBI" id="CHEBI:29105"/>
    </ligand>
</feature>
<dbReference type="GO" id="GO:0008652">
    <property type="term" value="P:amino acid biosynthetic process"/>
    <property type="evidence" value="ECO:0007669"/>
    <property type="project" value="UniProtKB-KW"/>
</dbReference>
<feature type="binding site" evidence="19">
    <location>
        <position position="143"/>
    </location>
    <ligand>
        <name>NAD(+)</name>
        <dbReference type="ChEBI" id="CHEBI:57540"/>
    </ligand>
</feature>
<keyword evidence="13 19" id="KW-0547">Nucleotide-binding</keyword>
<dbReference type="Proteomes" id="UP000009011">
    <property type="component" value="Chromosome"/>
</dbReference>
<dbReference type="PANTHER" id="PTHR43622">
    <property type="entry name" value="3-DEHYDROQUINATE SYNTHASE"/>
    <property type="match status" value="1"/>
</dbReference>
<comment type="caution">
    <text evidence="19">Lacks conserved residue(s) required for the propagation of feature annotation.</text>
</comment>
<evidence type="ECO:0000256" key="7">
    <source>
        <dbReference type="ARBA" id="ARBA00005412"/>
    </source>
</evidence>
<evidence type="ECO:0000256" key="19">
    <source>
        <dbReference type="HAMAP-Rule" id="MF_00110"/>
    </source>
</evidence>
<dbReference type="EMBL" id="CP003557">
    <property type="protein sequence ID" value="AFN74707.1"/>
    <property type="molecule type" value="Genomic_DNA"/>
</dbReference>
<dbReference type="GO" id="GO:0000166">
    <property type="term" value="F:nucleotide binding"/>
    <property type="evidence" value="ECO:0007669"/>
    <property type="project" value="UniProtKB-KW"/>
</dbReference>
<comment type="subcellular location">
    <subcellularLocation>
        <location evidence="5 19">Cytoplasm</location>
    </subcellularLocation>
</comment>
<dbReference type="InterPro" id="IPR016037">
    <property type="entry name" value="DHQ_synth_AroB"/>
</dbReference>
<dbReference type="GO" id="GO:0003856">
    <property type="term" value="F:3-dehydroquinate synthase activity"/>
    <property type="evidence" value="ECO:0007669"/>
    <property type="project" value="UniProtKB-UniRule"/>
</dbReference>
<dbReference type="UniPathway" id="UPA00053">
    <property type="reaction ID" value="UER00085"/>
</dbReference>
<comment type="cofactor">
    <cofactor evidence="3">
        <name>Zn(2+)</name>
        <dbReference type="ChEBI" id="CHEBI:29105"/>
    </cofactor>
</comment>
<evidence type="ECO:0000256" key="9">
    <source>
        <dbReference type="ARBA" id="ARBA00017684"/>
    </source>
</evidence>
<keyword evidence="17 19" id="KW-0456">Lyase</keyword>
<dbReference type="InterPro" id="IPR030960">
    <property type="entry name" value="DHQS/DOIS_N"/>
</dbReference>
<keyword evidence="15 19" id="KW-0520">NAD</keyword>
<keyword evidence="23" id="KW-1185">Reference proteome</keyword>
<keyword evidence="16 19" id="KW-0057">Aromatic amino acid biosynthesis</keyword>
<dbReference type="GO" id="GO:0009073">
    <property type="term" value="P:aromatic amino acid family biosynthetic process"/>
    <property type="evidence" value="ECO:0007669"/>
    <property type="project" value="UniProtKB-KW"/>
</dbReference>
<comment type="cofactor">
    <cofactor evidence="19">
        <name>Co(2+)</name>
        <dbReference type="ChEBI" id="CHEBI:48828"/>
    </cofactor>
    <cofactor evidence="19">
        <name>Zn(2+)</name>
        <dbReference type="ChEBI" id="CHEBI:29105"/>
    </cofactor>
    <text evidence="19">Binds 1 divalent metal cation per subunit. Can use either Co(2+) or Zn(2+).</text>
</comment>
<evidence type="ECO:0000256" key="15">
    <source>
        <dbReference type="ARBA" id="ARBA00023027"/>
    </source>
</evidence>
<dbReference type="AlphaFoldDB" id="I6YVU4"/>
<dbReference type="InterPro" id="IPR056179">
    <property type="entry name" value="DHQS_C"/>
</dbReference>
<evidence type="ECO:0000256" key="13">
    <source>
        <dbReference type="ARBA" id="ARBA00022741"/>
    </source>
</evidence>
<dbReference type="Pfam" id="PF01761">
    <property type="entry name" value="DHQ_synthase"/>
    <property type="match status" value="1"/>
</dbReference>
<dbReference type="Gene3D" id="3.40.50.1970">
    <property type="match status" value="1"/>
</dbReference>
<comment type="cofactor">
    <cofactor evidence="2 19">
        <name>NAD(+)</name>
        <dbReference type="ChEBI" id="CHEBI:57540"/>
    </cofactor>
</comment>
<dbReference type="PANTHER" id="PTHR43622:SF7">
    <property type="entry name" value="3-DEHYDROQUINATE SYNTHASE, CHLOROPLASTIC"/>
    <property type="match status" value="1"/>
</dbReference>
<evidence type="ECO:0000256" key="17">
    <source>
        <dbReference type="ARBA" id="ARBA00023239"/>
    </source>
</evidence>
<evidence type="ECO:0000256" key="5">
    <source>
        <dbReference type="ARBA" id="ARBA00004496"/>
    </source>
</evidence>
<dbReference type="CDD" id="cd08195">
    <property type="entry name" value="DHQS"/>
    <property type="match status" value="1"/>
</dbReference>
<evidence type="ECO:0000256" key="8">
    <source>
        <dbReference type="ARBA" id="ARBA00013031"/>
    </source>
</evidence>
<evidence type="ECO:0000256" key="6">
    <source>
        <dbReference type="ARBA" id="ARBA00004661"/>
    </source>
</evidence>
<dbReference type="Gene3D" id="1.20.1090.10">
    <property type="entry name" value="Dehydroquinate synthase-like - alpha domain"/>
    <property type="match status" value="1"/>
</dbReference>
<gene>
    <name evidence="19" type="primary">aroB</name>
    <name evidence="22" type="ordered locus">MROS_1470</name>
</gene>
<dbReference type="InterPro" id="IPR050071">
    <property type="entry name" value="Dehydroquinate_synthase"/>
</dbReference>
<evidence type="ECO:0000256" key="2">
    <source>
        <dbReference type="ARBA" id="ARBA00001911"/>
    </source>
</evidence>
<feature type="domain" description="3-dehydroquinate synthase C-terminal" evidence="21">
    <location>
        <begin position="182"/>
        <end position="325"/>
    </location>
</feature>
<sequence>MKKININAPSRNYDVFIGNNVINKYSSKINSLAGYNDSIIIVDSNVYRLHKEKIESMIKGLKGNVVVYKFKADEKNKSLDSLKKIFDLMLRKNLGRSSFLIALGGGITGDLGGFAASVYARGIGYIHIPTTLLAMVDSAIGGKTGINYGHTKNIIGSFYQPESVLIDTEFIKTLPRDELLCGLGEVIKYGLLIGDDFFDYVAKNYRKAFDYNYSFLNKVIRESVSLKGSIVEKDENEKSGLRKILNLGHTFAHAIEVEQNHKIKHGQAVIAGIACALHLSNKLGMMNDEYLEKYLSLIIEFRNEIKLKQYNPETLYKIMFRDKKNKKGSINFVLLEKAGKLIIDAEADKRDALYAINNGLQYFCE</sequence>
<feature type="binding site" evidence="19">
    <location>
        <position position="249"/>
    </location>
    <ligand>
        <name>Zn(2+)</name>
        <dbReference type="ChEBI" id="CHEBI:29105"/>
    </ligand>
</feature>
<dbReference type="EC" id="4.2.3.4" evidence="8 19"/>
<proteinExistence type="inferred from homology"/>
<comment type="function">
    <text evidence="4 19">Catalyzes the conversion of 3-deoxy-D-arabino-heptulosonate 7-phosphate (DAHP) to dehydroquinate (DHQ).</text>
</comment>
<protein>
    <recommendedName>
        <fullName evidence="9 19">3-dehydroquinate synthase</fullName>
        <shortName evidence="19">DHQS</shortName>
        <ecNumber evidence="8 19">4.2.3.4</ecNumber>
    </recommendedName>
</protein>
<evidence type="ECO:0000256" key="18">
    <source>
        <dbReference type="ARBA" id="ARBA00023285"/>
    </source>
</evidence>
<evidence type="ECO:0000256" key="1">
    <source>
        <dbReference type="ARBA" id="ARBA00001393"/>
    </source>
</evidence>
<evidence type="ECO:0000256" key="10">
    <source>
        <dbReference type="ARBA" id="ARBA00022490"/>
    </source>
</evidence>
<comment type="similarity">
    <text evidence="7 19">Belongs to the sugar phosphate cyclases superfamily. Dehydroquinate synthase family.</text>
</comment>
<dbReference type="OrthoDB" id="9806583at2"/>
<keyword evidence="11 19" id="KW-0028">Amino-acid biosynthesis</keyword>
<evidence type="ECO:0000313" key="22">
    <source>
        <dbReference type="EMBL" id="AFN74707.1"/>
    </source>
</evidence>
<dbReference type="GO" id="GO:0005737">
    <property type="term" value="C:cytoplasm"/>
    <property type="evidence" value="ECO:0007669"/>
    <property type="project" value="UniProtKB-SubCell"/>
</dbReference>
<dbReference type="FunFam" id="3.40.50.1970:FF:000007">
    <property type="entry name" value="Pentafunctional AROM polypeptide"/>
    <property type="match status" value="1"/>
</dbReference>
<keyword evidence="14 19" id="KW-0862">Zinc</keyword>
<dbReference type="STRING" id="1191523.MROS_1470"/>
<feature type="domain" description="3-dehydroquinate synthase N-terminal" evidence="20">
    <location>
        <begin position="69"/>
        <end position="179"/>
    </location>
</feature>
<dbReference type="GO" id="GO:0009423">
    <property type="term" value="P:chorismate biosynthetic process"/>
    <property type="evidence" value="ECO:0007669"/>
    <property type="project" value="UniProtKB-UniRule"/>
</dbReference>
<organism evidence="22 23">
    <name type="scientific">Melioribacter roseus (strain DSM 23840 / JCM 17771 / VKM B-2668 / P3M-2)</name>
    <dbReference type="NCBI Taxonomy" id="1191523"/>
    <lineage>
        <taxon>Bacteria</taxon>
        <taxon>Pseudomonadati</taxon>
        <taxon>Ignavibacteriota</taxon>
        <taxon>Ignavibacteria</taxon>
        <taxon>Ignavibacteriales</taxon>
        <taxon>Melioribacteraceae</taxon>
        <taxon>Melioribacter</taxon>
    </lineage>
</organism>
<dbReference type="Pfam" id="PF24621">
    <property type="entry name" value="DHQS_C"/>
    <property type="match status" value="1"/>
</dbReference>
<evidence type="ECO:0000259" key="20">
    <source>
        <dbReference type="Pfam" id="PF01761"/>
    </source>
</evidence>
<dbReference type="RefSeq" id="WP_014856141.1">
    <property type="nucleotide sequence ID" value="NC_018178.1"/>
</dbReference>
<dbReference type="PIRSF" id="PIRSF001455">
    <property type="entry name" value="DHQ_synth"/>
    <property type="match status" value="1"/>
</dbReference>
<dbReference type="NCBIfam" id="TIGR01357">
    <property type="entry name" value="aroB"/>
    <property type="match status" value="1"/>
</dbReference>
<dbReference type="InterPro" id="IPR030963">
    <property type="entry name" value="DHQ_synth_fam"/>
</dbReference>
<feature type="binding site" evidence="19">
    <location>
        <position position="265"/>
    </location>
    <ligand>
        <name>Zn(2+)</name>
        <dbReference type="ChEBI" id="CHEBI:29105"/>
    </ligand>
</feature>
<evidence type="ECO:0000259" key="21">
    <source>
        <dbReference type="Pfam" id="PF24621"/>
    </source>
</evidence>
<name>I6YVU4_MELRP</name>
<evidence type="ECO:0000256" key="4">
    <source>
        <dbReference type="ARBA" id="ARBA00003485"/>
    </source>
</evidence>
<dbReference type="PATRIC" id="fig|1191523.3.peg.1561"/>
<comment type="catalytic activity">
    <reaction evidence="1 19">
        <text>7-phospho-2-dehydro-3-deoxy-D-arabino-heptonate = 3-dehydroquinate + phosphate</text>
        <dbReference type="Rhea" id="RHEA:21968"/>
        <dbReference type="ChEBI" id="CHEBI:32364"/>
        <dbReference type="ChEBI" id="CHEBI:43474"/>
        <dbReference type="ChEBI" id="CHEBI:58394"/>
        <dbReference type="EC" id="4.2.3.4"/>
    </reaction>
</comment>